<evidence type="ECO:0000313" key="2">
    <source>
        <dbReference type="EMBL" id="EGS20403.1"/>
    </source>
</evidence>
<organism evidence="3">
    <name type="scientific">Chaetomium thermophilum (strain DSM 1495 / CBS 144.50 / IMI 039719)</name>
    <name type="common">Thermochaetoides thermophila</name>
    <dbReference type="NCBI Taxonomy" id="759272"/>
    <lineage>
        <taxon>Eukaryota</taxon>
        <taxon>Fungi</taxon>
        <taxon>Dikarya</taxon>
        <taxon>Ascomycota</taxon>
        <taxon>Pezizomycotina</taxon>
        <taxon>Sordariomycetes</taxon>
        <taxon>Sordariomycetidae</taxon>
        <taxon>Sordariales</taxon>
        <taxon>Chaetomiaceae</taxon>
        <taxon>Thermochaetoides</taxon>
    </lineage>
</organism>
<evidence type="ECO:0000313" key="3">
    <source>
        <dbReference type="Proteomes" id="UP000008066"/>
    </source>
</evidence>
<feature type="compositionally biased region" description="Low complexity" evidence="1">
    <location>
        <begin position="128"/>
        <end position="142"/>
    </location>
</feature>
<dbReference type="Proteomes" id="UP000008066">
    <property type="component" value="Unassembled WGS sequence"/>
</dbReference>
<evidence type="ECO:0000256" key="1">
    <source>
        <dbReference type="SAM" id="MobiDB-lite"/>
    </source>
</evidence>
<dbReference type="RefSeq" id="XP_006692699.1">
    <property type="nucleotide sequence ID" value="XM_006692636.1"/>
</dbReference>
<dbReference type="EMBL" id="GL988041">
    <property type="protein sequence ID" value="EGS20403.1"/>
    <property type="molecule type" value="Genomic_DNA"/>
</dbReference>
<dbReference type="HOGENOM" id="CLU_1120057_0_0_1"/>
<gene>
    <name evidence="2" type="ORF">CTHT_0022320</name>
</gene>
<protein>
    <submittedName>
        <fullName evidence="2">Uncharacterized protein</fullName>
    </submittedName>
</protein>
<name>G0S427_CHATD</name>
<dbReference type="GeneID" id="18256270"/>
<feature type="compositionally biased region" description="Low complexity" evidence="1">
    <location>
        <begin position="18"/>
        <end position="30"/>
    </location>
</feature>
<reference evidence="2 3" key="1">
    <citation type="journal article" date="2011" name="Cell">
        <title>Insight into structure and assembly of the nuclear pore complex by utilizing the genome of a eukaryotic thermophile.</title>
        <authorList>
            <person name="Amlacher S."/>
            <person name="Sarges P."/>
            <person name="Flemming D."/>
            <person name="van Noort V."/>
            <person name="Kunze R."/>
            <person name="Devos D.P."/>
            <person name="Arumugam M."/>
            <person name="Bork P."/>
            <person name="Hurt E."/>
        </authorList>
    </citation>
    <scope>NUCLEOTIDE SEQUENCE [LARGE SCALE GENOMIC DNA]</scope>
    <source>
        <strain evidence="3">DSM 1495 / CBS 144.50 / IMI 039719</strain>
    </source>
</reference>
<accession>G0S427</accession>
<proteinExistence type="predicted"/>
<sequence length="248" mass="27609">MTAWRMGVEERHSGCPRSSARSQDSSSNWSKDLLVDTITSKSSSLSAKKSHHELNGSNPRFPNAELNPPLFQTLRRQDAHHYHGSTSSLQRDHRISSRQPGVAEKEEGEGLDNKLVATSSSLIFAFSSSSTTPSFSYSSPTALVGSPEPEPEPEPTEESTESFLSASLTPEQIWSLSNILPPEVMDRLLELLYPDSDEEDAAGVRGMHFEEWLAKLRELLEPYLEVVGELERALNPASYVYVGKRRHK</sequence>
<feature type="region of interest" description="Disordered" evidence="1">
    <location>
        <begin position="128"/>
        <end position="161"/>
    </location>
</feature>
<feature type="region of interest" description="Disordered" evidence="1">
    <location>
        <begin position="1"/>
        <end position="110"/>
    </location>
</feature>
<feature type="compositionally biased region" description="Acidic residues" evidence="1">
    <location>
        <begin position="149"/>
        <end position="160"/>
    </location>
</feature>
<dbReference type="KEGG" id="cthr:CTHT_0022320"/>
<keyword evidence="3" id="KW-1185">Reference proteome</keyword>
<dbReference type="AlphaFoldDB" id="G0S427"/>